<dbReference type="RefSeq" id="WP_071387908.1">
    <property type="nucleotide sequence ID" value="NZ_MLQS01000001.1"/>
</dbReference>
<comment type="caution">
    <text evidence="1">The sequence shown here is derived from an EMBL/GenBank/DDBJ whole genome shotgun (WGS) entry which is preliminary data.</text>
</comment>
<evidence type="ECO:0008006" key="3">
    <source>
        <dbReference type="Google" id="ProtNLM"/>
    </source>
</evidence>
<dbReference type="Pfam" id="PF11553">
    <property type="entry name" value="DUF3231"/>
    <property type="match status" value="2"/>
</dbReference>
<dbReference type="AlphaFoldDB" id="A0A1S2M9A4"/>
<dbReference type="Proteomes" id="UP000180057">
    <property type="component" value="Unassembled WGS sequence"/>
</dbReference>
<keyword evidence="2" id="KW-1185">Reference proteome</keyword>
<protein>
    <recommendedName>
        <fullName evidence="3">DUF3231 family protein</fullName>
    </recommendedName>
</protein>
<dbReference type="OrthoDB" id="1675670at2"/>
<dbReference type="InterPro" id="IPR021617">
    <property type="entry name" value="DUF3231"/>
</dbReference>
<dbReference type="Gene3D" id="1.20.1260.10">
    <property type="match status" value="2"/>
</dbReference>
<proteinExistence type="predicted"/>
<accession>A0A1S2M9A4</accession>
<gene>
    <name evidence="1" type="ORF">BKP45_00455</name>
</gene>
<sequence>MKNSIPITSSELGVLWTTYQRKTMMINMMEYFIEKSEDRAAKKIMINYCKENNKFVVEIEDIFKDEGAIVPSGFNEKDVHKDAKPLFDNMFAILFLRLMMKLSSGLNALHLDMTYRKDIRDFFKRSSTSSQEIFDACTEYLLEKGVLARSPYVTMPKEGEFVGEKNFMKGIKLFGDKRPLNTVEVAHIYQSIEGHIIETHLLTGFAQVAKENDVRDHFMKGKELTKKIVSDLGSLLQQSDIQSPSTWAGRPTDSTEPPFSDKLMMYCSTTLAGFQLTSNALGIALSLRSDLPLKLTLLSQDVYQFANKGGQLMVKHHWMEEPPQMEDRNHLIKSKK</sequence>
<evidence type="ECO:0000313" key="2">
    <source>
        <dbReference type="Proteomes" id="UP000180057"/>
    </source>
</evidence>
<name>A0A1S2M9A4_9BACI</name>
<reference evidence="1 2" key="1">
    <citation type="submission" date="2016-10" db="EMBL/GenBank/DDBJ databases">
        <title>Draft genome sequences of four alkaliphilic bacteria belonging to the Anaerobacillus genus.</title>
        <authorList>
            <person name="Bassil N.M."/>
            <person name="Lloyd J.R."/>
        </authorList>
    </citation>
    <scope>NUCLEOTIDE SEQUENCE [LARGE SCALE GENOMIC DNA]</scope>
    <source>
        <strain evidence="1 2">DSM 22531</strain>
    </source>
</reference>
<dbReference type="EMBL" id="MLQS01000001">
    <property type="protein sequence ID" value="OIJ21289.1"/>
    <property type="molecule type" value="Genomic_DNA"/>
</dbReference>
<evidence type="ECO:0000313" key="1">
    <source>
        <dbReference type="EMBL" id="OIJ21289.1"/>
    </source>
</evidence>
<organism evidence="1 2">
    <name type="scientific">Anaerobacillus alkalidiazotrophicus</name>
    <dbReference type="NCBI Taxonomy" id="472963"/>
    <lineage>
        <taxon>Bacteria</taxon>
        <taxon>Bacillati</taxon>
        <taxon>Bacillota</taxon>
        <taxon>Bacilli</taxon>
        <taxon>Bacillales</taxon>
        <taxon>Bacillaceae</taxon>
        <taxon>Anaerobacillus</taxon>
    </lineage>
</organism>
<dbReference type="InterPro" id="IPR012347">
    <property type="entry name" value="Ferritin-like"/>
</dbReference>